<feature type="compositionally biased region" description="Low complexity" evidence="1">
    <location>
        <begin position="72"/>
        <end position="92"/>
    </location>
</feature>
<feature type="transmembrane region" description="Helical" evidence="2">
    <location>
        <begin position="291"/>
        <end position="314"/>
    </location>
</feature>
<feature type="non-terminal residue" evidence="3">
    <location>
        <position position="325"/>
    </location>
</feature>
<gene>
    <name evidence="3" type="ORF">SCF082_LOCUS30162</name>
</gene>
<proteinExistence type="predicted"/>
<keyword evidence="2" id="KW-0472">Membrane</keyword>
<feature type="transmembrane region" description="Helical" evidence="2">
    <location>
        <begin position="262"/>
        <end position="285"/>
    </location>
</feature>
<evidence type="ECO:0000313" key="4">
    <source>
        <dbReference type="Proteomes" id="UP001642464"/>
    </source>
</evidence>
<accession>A0ABP0MXJ1</accession>
<keyword evidence="2" id="KW-1133">Transmembrane helix</keyword>
<evidence type="ECO:0000256" key="2">
    <source>
        <dbReference type="SAM" id="Phobius"/>
    </source>
</evidence>
<dbReference type="EMBL" id="CAXAMM010024718">
    <property type="protein sequence ID" value="CAK9055878.1"/>
    <property type="molecule type" value="Genomic_DNA"/>
</dbReference>
<sequence>ARFSWSDELDDGLRLIIGRRAGQMPFDPFGACFPMNLGQFFEHWSIAENPFRGEEARHDAVFARLTAEPAAASAGADAGKPEPEAATNAAPARGDARHSDFEKIVGDLRSPSTSIVFGEKGSGKTALRLQIEGRVHAHNRRHSGERVLMIAHDDLNAVIDRYHERSGQDTALESLSHFRLVDHVDAMLLWAAPRLVDALLEESAPDALELAEGQRKSLRKLDAGARRDLLLLQAVYDRPDAADVRTARLRKALKLPRGGGKLAWDVVLFAGWILPIAALIGWWQLGGLPDVVWWVLVAAGAVAWAAAGVKRLVLDRMAMQRLGKK</sequence>
<protein>
    <submittedName>
        <fullName evidence="3">Uncharacterized protein</fullName>
    </submittedName>
</protein>
<evidence type="ECO:0000313" key="3">
    <source>
        <dbReference type="EMBL" id="CAK9055878.1"/>
    </source>
</evidence>
<feature type="region of interest" description="Disordered" evidence="1">
    <location>
        <begin position="72"/>
        <end position="96"/>
    </location>
</feature>
<keyword evidence="2" id="KW-0812">Transmembrane</keyword>
<evidence type="ECO:0000256" key="1">
    <source>
        <dbReference type="SAM" id="MobiDB-lite"/>
    </source>
</evidence>
<comment type="caution">
    <text evidence="3">The sequence shown here is derived from an EMBL/GenBank/DDBJ whole genome shotgun (WGS) entry which is preliminary data.</text>
</comment>
<reference evidence="3 4" key="1">
    <citation type="submission" date="2024-02" db="EMBL/GenBank/DDBJ databases">
        <authorList>
            <person name="Chen Y."/>
            <person name="Shah S."/>
            <person name="Dougan E. K."/>
            <person name="Thang M."/>
            <person name="Chan C."/>
        </authorList>
    </citation>
    <scope>NUCLEOTIDE SEQUENCE [LARGE SCALE GENOMIC DNA]</scope>
</reference>
<organism evidence="3 4">
    <name type="scientific">Durusdinium trenchii</name>
    <dbReference type="NCBI Taxonomy" id="1381693"/>
    <lineage>
        <taxon>Eukaryota</taxon>
        <taxon>Sar</taxon>
        <taxon>Alveolata</taxon>
        <taxon>Dinophyceae</taxon>
        <taxon>Suessiales</taxon>
        <taxon>Symbiodiniaceae</taxon>
        <taxon>Durusdinium</taxon>
    </lineage>
</organism>
<keyword evidence="4" id="KW-1185">Reference proteome</keyword>
<name>A0ABP0MXJ1_9DINO</name>
<feature type="non-terminal residue" evidence="3">
    <location>
        <position position="1"/>
    </location>
</feature>
<dbReference type="Proteomes" id="UP001642464">
    <property type="component" value="Unassembled WGS sequence"/>
</dbReference>